<evidence type="ECO:0000313" key="8">
    <source>
        <dbReference type="Proteomes" id="UP000538955"/>
    </source>
</evidence>
<evidence type="ECO:0000256" key="2">
    <source>
        <dbReference type="SAM" id="SignalP"/>
    </source>
</evidence>
<accession>A0A7X9ZKC4</accession>
<dbReference type="Proteomes" id="UP000291949">
    <property type="component" value="Unassembled WGS sequence"/>
</dbReference>
<organism evidence="6 7">
    <name type="scientific">Staphylococcus capitis</name>
    <dbReference type="NCBI Taxonomy" id="29388"/>
    <lineage>
        <taxon>Bacteria</taxon>
        <taxon>Bacillati</taxon>
        <taxon>Bacillota</taxon>
        <taxon>Bacilli</taxon>
        <taxon>Bacillales</taxon>
        <taxon>Staphylococcaceae</taxon>
        <taxon>Staphylococcus</taxon>
    </lineage>
</organism>
<feature type="chain" id="PRO_5044662225" evidence="2">
    <location>
        <begin position="28"/>
        <end position="258"/>
    </location>
</feature>
<dbReference type="InterPro" id="IPR036505">
    <property type="entry name" value="Amidase/PGRP_sf"/>
</dbReference>
<comment type="caution">
    <text evidence="6">The sequence shown here is derived from an EMBL/GenBank/DDBJ whole genome shotgun (WGS) entry which is preliminary data.</text>
</comment>
<dbReference type="CDD" id="cd06583">
    <property type="entry name" value="PGRP"/>
    <property type="match status" value="1"/>
</dbReference>
<keyword evidence="2" id="KW-0732">Signal</keyword>
<evidence type="ECO:0000313" key="7">
    <source>
        <dbReference type="Proteomes" id="UP000291949"/>
    </source>
</evidence>
<evidence type="ECO:0000313" key="6">
    <source>
        <dbReference type="EMBL" id="TBW77716.1"/>
    </source>
</evidence>
<proteinExistence type="predicted"/>
<dbReference type="InterPro" id="IPR002502">
    <property type="entry name" value="Amidase_domain"/>
</dbReference>
<dbReference type="Proteomes" id="UP000538955">
    <property type="component" value="Unassembled WGS sequence"/>
</dbReference>
<dbReference type="GO" id="GO:0009253">
    <property type="term" value="P:peptidoglycan catabolic process"/>
    <property type="evidence" value="ECO:0007669"/>
    <property type="project" value="InterPro"/>
</dbReference>
<dbReference type="EMBL" id="JABBMI010000053">
    <property type="protein sequence ID" value="NMK53867.1"/>
    <property type="molecule type" value="Genomic_DNA"/>
</dbReference>
<feature type="region of interest" description="Disordered" evidence="1">
    <location>
        <begin position="33"/>
        <end position="66"/>
    </location>
</feature>
<dbReference type="RefSeq" id="WP_030062663.1">
    <property type="nucleotide sequence ID" value="NZ_AP014956.1"/>
</dbReference>
<protein>
    <submittedName>
        <fullName evidence="6">Autolysin</fullName>
    </submittedName>
</protein>
<name>A0A7X9ZKC4_STACP</name>
<reference evidence="8 9" key="2">
    <citation type="submission" date="2020-04" db="EMBL/GenBank/DDBJ databases">
        <title>The Epidemiology and Molecular Characteristics of Linezolid-Resistant Staphylococcus capitis in Huashan Hospital, Shanghai.</title>
        <authorList>
            <person name="Ding L."/>
            <person name="Li P."/>
            <person name="Yang Y."/>
            <person name="Lin D."/>
            <person name="Xu X."/>
        </authorList>
    </citation>
    <scope>NUCLEOTIDE SEQUENCE [LARGE SCALE GENOMIC DNA]</scope>
    <source>
        <strain evidence="5 9">12-86</strain>
        <strain evidence="4 8">17-84</strain>
    </source>
</reference>
<dbReference type="EMBL" id="JABBLX010000005">
    <property type="protein sequence ID" value="NMK97095.1"/>
    <property type="molecule type" value="Genomic_DNA"/>
</dbReference>
<dbReference type="EMBL" id="SCHC01000001">
    <property type="protein sequence ID" value="TBW77716.1"/>
    <property type="molecule type" value="Genomic_DNA"/>
</dbReference>
<feature type="domain" description="N-acetylmuramoyl-L-alanine amidase" evidence="3">
    <location>
        <begin position="93"/>
        <end position="233"/>
    </location>
</feature>
<evidence type="ECO:0000313" key="5">
    <source>
        <dbReference type="EMBL" id="NMK97095.1"/>
    </source>
</evidence>
<evidence type="ECO:0000313" key="4">
    <source>
        <dbReference type="EMBL" id="NMK53867.1"/>
    </source>
</evidence>
<evidence type="ECO:0000313" key="9">
    <source>
        <dbReference type="Proteomes" id="UP000550736"/>
    </source>
</evidence>
<sequence>MPKITILFSTCMMLMSMLLFYTPVSHAQSLSSKQTMVNQQNQNNTTTQFSGNTDNAKKATTDDEPSFENSKVNQYIIQHHLQHSHVVNDPRMNTLPKLEYKEGTYIGVVIHEVGEDHRSLQKWVDNMYATYNTAFVHAFVDNNEIHLTAPSKYYVWGAGPKANPYFYQIELVRMYNFVDFAKSVNNQAWLAAFMLKQNGITPTLADTNEGKGSVISHNAVSRYWGGTDHVDPYEYYARWGYDMQQMYELIKYYYDNMA</sequence>
<feature type="signal peptide" evidence="2">
    <location>
        <begin position="1"/>
        <end position="27"/>
    </location>
</feature>
<dbReference type="Proteomes" id="UP000550736">
    <property type="component" value="Unassembled WGS sequence"/>
</dbReference>
<evidence type="ECO:0000256" key="1">
    <source>
        <dbReference type="SAM" id="MobiDB-lite"/>
    </source>
</evidence>
<dbReference type="SMART" id="SM00644">
    <property type="entry name" value="Ami_2"/>
    <property type="match status" value="1"/>
</dbReference>
<evidence type="ECO:0000259" key="3">
    <source>
        <dbReference type="SMART" id="SM00644"/>
    </source>
</evidence>
<reference evidence="6 7" key="1">
    <citation type="journal article" date="2019" name="Sci. Transl. Med.">
        <title>Quorum sensing between bacterial species on the skin protects against epidermal injury in atopic dermatitis.</title>
        <authorList>
            <person name="Williams M.R."/>
        </authorList>
    </citation>
    <scope>NUCLEOTIDE SEQUENCE [LARGE SCALE GENOMIC DNA]</scope>
    <source>
        <strain evidence="6 7">H8</strain>
    </source>
</reference>
<dbReference type="AlphaFoldDB" id="A0A7X9ZKC4"/>
<gene>
    <name evidence="6" type="ORF">EQ811_01205</name>
    <name evidence="5" type="ORF">HHM13_03130</name>
    <name evidence="4" type="ORF">HHM24_03765</name>
</gene>
<dbReference type="GO" id="GO:0008745">
    <property type="term" value="F:N-acetylmuramoyl-L-alanine amidase activity"/>
    <property type="evidence" value="ECO:0007669"/>
    <property type="project" value="InterPro"/>
</dbReference>
<keyword evidence="8" id="KW-1185">Reference proteome</keyword>
<dbReference type="Gene3D" id="3.40.80.10">
    <property type="entry name" value="Peptidoglycan recognition protein-like"/>
    <property type="match status" value="1"/>
</dbReference>
<dbReference type="SUPFAM" id="SSF55846">
    <property type="entry name" value="N-acetylmuramoyl-L-alanine amidase-like"/>
    <property type="match status" value="1"/>
</dbReference>
<feature type="compositionally biased region" description="Low complexity" evidence="1">
    <location>
        <begin position="34"/>
        <end position="53"/>
    </location>
</feature>